<proteinExistence type="predicted"/>
<gene>
    <name evidence="1" type="ORF">DR999_PMT07086</name>
</gene>
<name>A0A4D9ELI3_9SAUR</name>
<organism evidence="1 2">
    <name type="scientific">Platysternon megacephalum</name>
    <name type="common">big-headed turtle</name>
    <dbReference type="NCBI Taxonomy" id="55544"/>
    <lineage>
        <taxon>Eukaryota</taxon>
        <taxon>Metazoa</taxon>
        <taxon>Chordata</taxon>
        <taxon>Craniata</taxon>
        <taxon>Vertebrata</taxon>
        <taxon>Euteleostomi</taxon>
        <taxon>Archelosauria</taxon>
        <taxon>Testudinata</taxon>
        <taxon>Testudines</taxon>
        <taxon>Cryptodira</taxon>
        <taxon>Durocryptodira</taxon>
        <taxon>Testudinoidea</taxon>
        <taxon>Platysternidae</taxon>
        <taxon>Platysternon</taxon>
    </lineage>
</organism>
<protein>
    <submittedName>
        <fullName evidence="1">Zona pellucida sperm-binding protein 4-like</fullName>
    </submittedName>
</protein>
<dbReference type="AlphaFoldDB" id="A0A4D9ELI3"/>
<sequence>MFLPTSIKCSILTIKVKAASLQTHLQKSSCLKGGLALTSASPGILCVASTSFSMLNWLFGPQQCIFCVYLCSTEHPITNYKQKIKCQIHHRSKWAQLYSRE</sequence>
<reference evidence="1 2" key="2">
    <citation type="submission" date="2019-04" db="EMBL/GenBank/DDBJ databases">
        <title>The genome sequence of big-headed turtle.</title>
        <authorList>
            <person name="Gong S."/>
        </authorList>
    </citation>
    <scope>NUCLEOTIDE SEQUENCE [LARGE SCALE GENOMIC DNA]</scope>
    <source>
        <strain evidence="1">DO16091913</strain>
        <tissue evidence="1">Muscle</tissue>
    </source>
</reference>
<evidence type="ECO:0000313" key="2">
    <source>
        <dbReference type="Proteomes" id="UP000297703"/>
    </source>
</evidence>
<reference evidence="1 2" key="1">
    <citation type="submission" date="2019-04" db="EMBL/GenBank/DDBJ databases">
        <title>Draft genome of the big-headed turtle Platysternon megacephalum.</title>
        <authorList>
            <person name="Gong S."/>
        </authorList>
    </citation>
    <scope>NUCLEOTIDE SEQUENCE [LARGE SCALE GENOMIC DNA]</scope>
    <source>
        <strain evidence="1">DO16091913</strain>
        <tissue evidence="1">Muscle</tissue>
    </source>
</reference>
<dbReference type="Proteomes" id="UP000297703">
    <property type="component" value="Unassembled WGS sequence"/>
</dbReference>
<evidence type="ECO:0000313" key="1">
    <source>
        <dbReference type="EMBL" id="TFK09875.1"/>
    </source>
</evidence>
<comment type="caution">
    <text evidence="1">The sequence shown here is derived from an EMBL/GenBank/DDBJ whole genome shotgun (WGS) entry which is preliminary data.</text>
</comment>
<keyword evidence="2" id="KW-1185">Reference proteome</keyword>
<accession>A0A4D9ELI3</accession>
<dbReference type="EMBL" id="QXTE01000048">
    <property type="protein sequence ID" value="TFK09875.1"/>
    <property type="molecule type" value="Genomic_DNA"/>
</dbReference>